<gene>
    <name evidence="2" type="ORF">PEVE_00017473</name>
</gene>
<feature type="region of interest" description="Disordered" evidence="1">
    <location>
        <begin position="1"/>
        <end position="49"/>
    </location>
</feature>
<sequence length="95" mass="10912">MVHRTIKAELPPDHQKPKTNEIFTRPGLLGRSTSDQGSKANTSRSPVLTQVAKRRKTQLTNFALIQRTFSLLARRKRNNPKVMRLMVIQKKTSME</sequence>
<keyword evidence="3" id="KW-1185">Reference proteome</keyword>
<accession>A0ABN8LKG0</accession>
<dbReference type="EMBL" id="CALNXI010000024">
    <property type="protein sequence ID" value="CAH3015472.1"/>
    <property type="molecule type" value="Genomic_DNA"/>
</dbReference>
<reference evidence="2 3" key="1">
    <citation type="submission" date="2022-05" db="EMBL/GenBank/DDBJ databases">
        <authorList>
            <consortium name="Genoscope - CEA"/>
            <person name="William W."/>
        </authorList>
    </citation>
    <scope>NUCLEOTIDE SEQUENCE [LARGE SCALE GENOMIC DNA]</scope>
</reference>
<dbReference type="Proteomes" id="UP001159427">
    <property type="component" value="Unassembled WGS sequence"/>
</dbReference>
<evidence type="ECO:0000313" key="3">
    <source>
        <dbReference type="Proteomes" id="UP001159427"/>
    </source>
</evidence>
<protein>
    <submittedName>
        <fullName evidence="2">Uncharacterized protein</fullName>
    </submittedName>
</protein>
<proteinExistence type="predicted"/>
<evidence type="ECO:0000313" key="2">
    <source>
        <dbReference type="EMBL" id="CAH3015472.1"/>
    </source>
</evidence>
<evidence type="ECO:0000256" key="1">
    <source>
        <dbReference type="SAM" id="MobiDB-lite"/>
    </source>
</evidence>
<feature type="compositionally biased region" description="Basic and acidic residues" evidence="1">
    <location>
        <begin position="1"/>
        <end position="19"/>
    </location>
</feature>
<comment type="caution">
    <text evidence="2">The sequence shown here is derived from an EMBL/GenBank/DDBJ whole genome shotgun (WGS) entry which is preliminary data.</text>
</comment>
<feature type="compositionally biased region" description="Polar residues" evidence="1">
    <location>
        <begin position="31"/>
        <end position="48"/>
    </location>
</feature>
<name>A0ABN8LKG0_9CNID</name>
<organism evidence="2 3">
    <name type="scientific">Porites evermanni</name>
    <dbReference type="NCBI Taxonomy" id="104178"/>
    <lineage>
        <taxon>Eukaryota</taxon>
        <taxon>Metazoa</taxon>
        <taxon>Cnidaria</taxon>
        <taxon>Anthozoa</taxon>
        <taxon>Hexacorallia</taxon>
        <taxon>Scleractinia</taxon>
        <taxon>Fungiina</taxon>
        <taxon>Poritidae</taxon>
        <taxon>Porites</taxon>
    </lineage>
</organism>